<dbReference type="PROSITE" id="PS51257">
    <property type="entry name" value="PROKAR_LIPOPROTEIN"/>
    <property type="match status" value="1"/>
</dbReference>
<comment type="caution">
    <text evidence="1">The sequence shown here is derived from an EMBL/GenBank/DDBJ whole genome shotgun (WGS) entry which is preliminary data.</text>
</comment>
<protein>
    <recommendedName>
        <fullName evidence="3">Acetaldehyde dehydrogenase</fullName>
    </recommendedName>
</protein>
<proteinExistence type="predicted"/>
<reference evidence="1 2" key="1">
    <citation type="submission" date="2013-03" db="EMBL/GenBank/DDBJ databases">
        <title>Salinisphaera hydrothermalis C41B8 Genome Sequencing.</title>
        <authorList>
            <person name="Li C."/>
            <person name="Lai Q."/>
            <person name="Shao Z."/>
        </authorList>
    </citation>
    <scope>NUCLEOTIDE SEQUENCE [LARGE SCALE GENOMIC DNA]</scope>
    <source>
        <strain evidence="1 2">C41B8</strain>
    </source>
</reference>
<sequence>MPDRLIFTPQASELVRRLAERHGPLIFHLSGGCCEGGAPMCFRQADFRPGSRDVLLGRVEGFPFYIGREQFDYWASSELTIDVTTGGGDSFSLGRVVMRDAAA</sequence>
<dbReference type="EMBL" id="APNK01000033">
    <property type="protein sequence ID" value="KEZ76300.1"/>
    <property type="molecule type" value="Genomic_DNA"/>
</dbReference>
<name>A0A084IHW6_SALHC</name>
<evidence type="ECO:0008006" key="3">
    <source>
        <dbReference type="Google" id="ProtNLM"/>
    </source>
</evidence>
<dbReference type="Proteomes" id="UP000028302">
    <property type="component" value="Unassembled WGS sequence"/>
</dbReference>
<dbReference type="OrthoDB" id="3725739at2"/>
<accession>A0A084IHW6</accession>
<dbReference type="PIRSF" id="PIRSF009151">
    <property type="entry name" value="DUF779"/>
    <property type="match status" value="1"/>
</dbReference>
<dbReference type="AlphaFoldDB" id="A0A084IHW6"/>
<dbReference type="Pfam" id="PF05610">
    <property type="entry name" value="DUF779"/>
    <property type="match status" value="1"/>
</dbReference>
<gene>
    <name evidence="1" type="ORF">C41B8_15525</name>
</gene>
<dbReference type="RefSeq" id="WP_051883649.1">
    <property type="nucleotide sequence ID" value="NZ_APNK01000033.1"/>
</dbReference>
<evidence type="ECO:0000313" key="1">
    <source>
        <dbReference type="EMBL" id="KEZ76300.1"/>
    </source>
</evidence>
<keyword evidence="2" id="KW-1185">Reference proteome</keyword>
<dbReference type="STRING" id="1304275.C41B8_15525"/>
<organism evidence="1 2">
    <name type="scientific">Salinisphaera hydrothermalis (strain C41B8)</name>
    <dbReference type="NCBI Taxonomy" id="1304275"/>
    <lineage>
        <taxon>Bacteria</taxon>
        <taxon>Pseudomonadati</taxon>
        <taxon>Pseudomonadota</taxon>
        <taxon>Gammaproteobacteria</taxon>
        <taxon>Salinisphaerales</taxon>
        <taxon>Salinisphaeraceae</taxon>
        <taxon>Salinisphaera</taxon>
    </lineage>
</organism>
<dbReference type="InterPro" id="IPR008497">
    <property type="entry name" value="DUF779"/>
</dbReference>
<evidence type="ECO:0000313" key="2">
    <source>
        <dbReference type="Proteomes" id="UP000028302"/>
    </source>
</evidence>
<dbReference type="eggNOG" id="COG3564">
    <property type="taxonomic scope" value="Bacteria"/>
</dbReference>